<evidence type="ECO:0000313" key="6">
    <source>
        <dbReference type="EMBL" id="MEA5360921.1"/>
    </source>
</evidence>
<keyword evidence="7" id="KW-1185">Reference proteome</keyword>
<accession>A0ABU5R6L8</accession>
<evidence type="ECO:0000256" key="2">
    <source>
        <dbReference type="ARBA" id="ARBA00023125"/>
    </source>
</evidence>
<protein>
    <submittedName>
        <fullName evidence="6">TetR family transcriptional regulator</fullName>
    </submittedName>
</protein>
<comment type="caution">
    <text evidence="6">The sequence shown here is derived from an EMBL/GenBank/DDBJ whole genome shotgun (WGS) entry which is preliminary data.</text>
</comment>
<dbReference type="InterPro" id="IPR041347">
    <property type="entry name" value="MftR_C"/>
</dbReference>
<keyword evidence="1" id="KW-0805">Transcription regulation</keyword>
<keyword evidence="2 4" id="KW-0238">DNA-binding</keyword>
<dbReference type="PANTHER" id="PTHR30055">
    <property type="entry name" value="HTH-TYPE TRANSCRIPTIONAL REGULATOR RUTR"/>
    <property type="match status" value="1"/>
</dbReference>
<dbReference type="InterPro" id="IPR001647">
    <property type="entry name" value="HTH_TetR"/>
</dbReference>
<reference evidence="6 7" key="1">
    <citation type="submission" date="2023-12" db="EMBL/GenBank/DDBJ databases">
        <title>Amycolatopsis sp. V23-08.</title>
        <authorList>
            <person name="Somphong A."/>
        </authorList>
    </citation>
    <scope>NUCLEOTIDE SEQUENCE [LARGE SCALE GENOMIC DNA]</scope>
    <source>
        <strain evidence="6 7">V23-08</strain>
    </source>
</reference>
<dbReference type="Proteomes" id="UP001304298">
    <property type="component" value="Unassembled WGS sequence"/>
</dbReference>
<dbReference type="InterPro" id="IPR009057">
    <property type="entry name" value="Homeodomain-like_sf"/>
</dbReference>
<evidence type="ECO:0000256" key="3">
    <source>
        <dbReference type="ARBA" id="ARBA00023163"/>
    </source>
</evidence>
<sequence>MGRWEPNARERLQHAAMTLFLERDYAEVTVAEIAERAGVTKRTFFNHFTDKREVLFAGAQAFEDGVVRHLAETDDELEAIEAAVTALTRAGADLLSNYVEYARLRRTVIAASPELHERDLIKMSALATAITEGLAARREPGRTAAFAAQTAVIVFTAAYDDWAEDTTADFGALMRRSLESLRKAVHPLSATAAGDQA</sequence>
<dbReference type="PANTHER" id="PTHR30055:SF238">
    <property type="entry name" value="MYCOFACTOCIN BIOSYNTHESIS TRANSCRIPTIONAL REGULATOR MFTR-RELATED"/>
    <property type="match status" value="1"/>
</dbReference>
<feature type="domain" description="HTH tetR-type" evidence="5">
    <location>
        <begin position="6"/>
        <end position="66"/>
    </location>
</feature>
<dbReference type="PROSITE" id="PS50977">
    <property type="entry name" value="HTH_TETR_2"/>
    <property type="match status" value="1"/>
</dbReference>
<dbReference type="PRINTS" id="PR00455">
    <property type="entry name" value="HTHTETR"/>
</dbReference>
<gene>
    <name evidence="6" type="ORF">VA596_15340</name>
</gene>
<organism evidence="6 7">
    <name type="scientific">Amycolatopsis heterodermiae</name>
    <dbReference type="NCBI Taxonomy" id="3110235"/>
    <lineage>
        <taxon>Bacteria</taxon>
        <taxon>Bacillati</taxon>
        <taxon>Actinomycetota</taxon>
        <taxon>Actinomycetes</taxon>
        <taxon>Pseudonocardiales</taxon>
        <taxon>Pseudonocardiaceae</taxon>
        <taxon>Amycolatopsis</taxon>
    </lineage>
</organism>
<evidence type="ECO:0000256" key="1">
    <source>
        <dbReference type="ARBA" id="ARBA00023015"/>
    </source>
</evidence>
<dbReference type="SUPFAM" id="SSF46689">
    <property type="entry name" value="Homeodomain-like"/>
    <property type="match status" value="1"/>
</dbReference>
<dbReference type="Pfam" id="PF00440">
    <property type="entry name" value="TetR_N"/>
    <property type="match status" value="1"/>
</dbReference>
<keyword evidence="3" id="KW-0804">Transcription</keyword>
<proteinExistence type="predicted"/>
<dbReference type="RefSeq" id="WP_323327485.1">
    <property type="nucleotide sequence ID" value="NZ_JAYFSI010000002.1"/>
</dbReference>
<name>A0ABU5R6L8_9PSEU</name>
<dbReference type="Gene3D" id="1.10.357.10">
    <property type="entry name" value="Tetracycline Repressor, domain 2"/>
    <property type="match status" value="1"/>
</dbReference>
<dbReference type="EMBL" id="JAYFSI010000002">
    <property type="protein sequence ID" value="MEA5360921.1"/>
    <property type="molecule type" value="Genomic_DNA"/>
</dbReference>
<evidence type="ECO:0000259" key="5">
    <source>
        <dbReference type="PROSITE" id="PS50977"/>
    </source>
</evidence>
<dbReference type="Pfam" id="PF17754">
    <property type="entry name" value="TetR_C_14"/>
    <property type="match status" value="1"/>
</dbReference>
<dbReference type="InterPro" id="IPR050109">
    <property type="entry name" value="HTH-type_TetR-like_transc_reg"/>
</dbReference>
<evidence type="ECO:0000256" key="4">
    <source>
        <dbReference type="PROSITE-ProRule" id="PRU00335"/>
    </source>
</evidence>
<evidence type="ECO:0000313" key="7">
    <source>
        <dbReference type="Proteomes" id="UP001304298"/>
    </source>
</evidence>
<feature type="DNA-binding region" description="H-T-H motif" evidence="4">
    <location>
        <begin position="29"/>
        <end position="48"/>
    </location>
</feature>